<dbReference type="InterPro" id="IPR033749">
    <property type="entry name" value="Polyprenyl_synt_CS"/>
</dbReference>
<name>A0A519BEA6_ACIG2</name>
<accession>A0A519BEA6</accession>
<sequence>MYLIEDYIEQNKEIINNFLYAYFQKNYNNDSSYLSKKNSLAKISGNDKKISTDFSINDAMYYTVSLGGKRIRPIFLLITAECLGFKNKAQLLPFACSIELIHSYSLIHDDLPAMDNDNLRRGKPTNHIVFGEAAAILAGDALLSEAFIIISDNEYIKYFKCDTILKIIQELSFLSGAGGLVGGQFLDITNSGIPIDNSILTEIHDKKTAALIKAACAMGGILGGADDALVAALKNYGTYLGLAFQALDDLLDVIGSSQITGKTVGIDKNNNKSNIASIIGIEETKKLVEEYTEKGISCLDKTNINFNLLKDFSYYLTKRVN</sequence>
<dbReference type="SFLD" id="SFLDS00005">
    <property type="entry name" value="Isoprenoid_Synthase_Type_I"/>
    <property type="match status" value="1"/>
</dbReference>
<dbReference type="SFLD" id="SFLDG01017">
    <property type="entry name" value="Polyprenyl_Transferase_Like"/>
    <property type="match status" value="1"/>
</dbReference>
<evidence type="ECO:0000256" key="2">
    <source>
        <dbReference type="ARBA" id="ARBA00006706"/>
    </source>
</evidence>
<dbReference type="PROSITE" id="PS00723">
    <property type="entry name" value="POLYPRENYL_SYNTHASE_1"/>
    <property type="match status" value="1"/>
</dbReference>
<evidence type="ECO:0000256" key="6">
    <source>
        <dbReference type="ARBA" id="ARBA00023229"/>
    </source>
</evidence>
<dbReference type="AlphaFoldDB" id="A0A519BEA6"/>
<dbReference type="CDD" id="cd00685">
    <property type="entry name" value="Trans_IPPS_HT"/>
    <property type="match status" value="1"/>
</dbReference>
<dbReference type="InterPro" id="IPR008949">
    <property type="entry name" value="Isoprenoid_synthase_dom_sf"/>
</dbReference>
<protein>
    <submittedName>
        <fullName evidence="8">Polyprenyl synthetase family protein</fullName>
    </submittedName>
</protein>
<dbReference type="EMBL" id="SGBC01000004">
    <property type="protein sequence ID" value="RZD15604.1"/>
    <property type="molecule type" value="Genomic_DNA"/>
</dbReference>
<dbReference type="InterPro" id="IPR000092">
    <property type="entry name" value="Polyprenyl_synt"/>
</dbReference>
<comment type="similarity">
    <text evidence="2 7">Belongs to the FPP/GGPP synthase family.</text>
</comment>
<keyword evidence="4" id="KW-0479">Metal-binding</keyword>
<dbReference type="Pfam" id="PF00348">
    <property type="entry name" value="polyprenyl_synt"/>
    <property type="match status" value="1"/>
</dbReference>
<comment type="caution">
    <text evidence="8">The sequence shown here is derived from an EMBL/GenBank/DDBJ whole genome shotgun (WGS) entry which is preliminary data.</text>
</comment>
<dbReference type="PANTHER" id="PTHR43281">
    <property type="entry name" value="FARNESYL DIPHOSPHATE SYNTHASE"/>
    <property type="match status" value="1"/>
</dbReference>
<dbReference type="FunFam" id="1.10.600.10:FF:000001">
    <property type="entry name" value="Geranylgeranyl diphosphate synthase"/>
    <property type="match status" value="1"/>
</dbReference>
<keyword evidence="3 7" id="KW-0808">Transferase</keyword>
<dbReference type="GO" id="GO:0046872">
    <property type="term" value="F:metal ion binding"/>
    <property type="evidence" value="ECO:0007669"/>
    <property type="project" value="UniProtKB-KW"/>
</dbReference>
<evidence type="ECO:0000313" key="9">
    <source>
        <dbReference type="Proteomes" id="UP000316562"/>
    </source>
</evidence>
<dbReference type="GO" id="GO:0005737">
    <property type="term" value="C:cytoplasm"/>
    <property type="evidence" value="ECO:0007669"/>
    <property type="project" value="UniProtKB-ARBA"/>
</dbReference>
<dbReference type="PANTHER" id="PTHR43281:SF1">
    <property type="entry name" value="FARNESYL DIPHOSPHATE SYNTHASE"/>
    <property type="match status" value="1"/>
</dbReference>
<comment type="cofactor">
    <cofactor evidence="1">
        <name>Mg(2+)</name>
        <dbReference type="ChEBI" id="CHEBI:18420"/>
    </cofactor>
</comment>
<evidence type="ECO:0000256" key="5">
    <source>
        <dbReference type="ARBA" id="ARBA00022842"/>
    </source>
</evidence>
<reference evidence="8 9" key="1">
    <citation type="journal article" date="2019" name="ISME J.">
        <title>Insights into ecological role of a new deltaproteobacterial order Candidatus Acidulodesulfobacterales by metagenomics and metatranscriptomics.</title>
        <authorList>
            <person name="Tan S."/>
            <person name="Liu J."/>
            <person name="Fang Y."/>
            <person name="Hedlund B.P."/>
            <person name="Lian Z.H."/>
            <person name="Huang L.Y."/>
            <person name="Li J.T."/>
            <person name="Huang L.N."/>
            <person name="Li W.J."/>
            <person name="Jiang H.C."/>
            <person name="Dong H.L."/>
            <person name="Shu W.S."/>
        </authorList>
    </citation>
    <scope>NUCLEOTIDE SEQUENCE [LARGE SCALE GENOMIC DNA]</scope>
    <source>
        <strain evidence="8">AP2</strain>
    </source>
</reference>
<dbReference type="NCBIfam" id="NF045485">
    <property type="entry name" value="FPPsyn"/>
    <property type="match status" value="1"/>
</dbReference>
<evidence type="ECO:0000256" key="4">
    <source>
        <dbReference type="ARBA" id="ARBA00022723"/>
    </source>
</evidence>
<dbReference type="InterPro" id="IPR053378">
    <property type="entry name" value="Prenyl_diphosphate_synthase"/>
</dbReference>
<dbReference type="Gene3D" id="1.10.600.10">
    <property type="entry name" value="Farnesyl Diphosphate Synthase"/>
    <property type="match status" value="1"/>
</dbReference>
<evidence type="ECO:0000256" key="7">
    <source>
        <dbReference type="RuleBase" id="RU004466"/>
    </source>
</evidence>
<organism evidence="8 9">
    <name type="scientific">Acididesulfobacter guangdongensis</name>
    <dbReference type="NCBI Taxonomy" id="2597225"/>
    <lineage>
        <taxon>Bacteria</taxon>
        <taxon>Deltaproteobacteria</taxon>
        <taxon>Candidatus Acidulodesulfobacterales</taxon>
        <taxon>Candidatus Acididesulfobacter</taxon>
    </lineage>
</organism>
<evidence type="ECO:0000256" key="1">
    <source>
        <dbReference type="ARBA" id="ARBA00001946"/>
    </source>
</evidence>
<evidence type="ECO:0000313" key="8">
    <source>
        <dbReference type="EMBL" id="RZD15604.1"/>
    </source>
</evidence>
<evidence type="ECO:0000256" key="3">
    <source>
        <dbReference type="ARBA" id="ARBA00022679"/>
    </source>
</evidence>
<dbReference type="GO" id="GO:0016114">
    <property type="term" value="P:terpenoid biosynthetic process"/>
    <property type="evidence" value="ECO:0007669"/>
    <property type="project" value="UniProtKB-ARBA"/>
</dbReference>
<dbReference type="SUPFAM" id="SSF48576">
    <property type="entry name" value="Terpenoid synthases"/>
    <property type="match status" value="1"/>
</dbReference>
<dbReference type="GO" id="GO:0004659">
    <property type="term" value="F:prenyltransferase activity"/>
    <property type="evidence" value="ECO:0007669"/>
    <property type="project" value="InterPro"/>
</dbReference>
<gene>
    <name evidence="8" type="ORF">EVJ46_08710</name>
</gene>
<keyword evidence="6" id="KW-0414">Isoprene biosynthesis</keyword>
<dbReference type="Proteomes" id="UP000316562">
    <property type="component" value="Unassembled WGS sequence"/>
</dbReference>
<keyword evidence="5" id="KW-0460">Magnesium</keyword>
<proteinExistence type="inferred from homology"/>